<dbReference type="InParanoid" id="A0A2K2D634"/>
<keyword evidence="4" id="KW-1185">Reference proteome</keyword>
<feature type="region of interest" description="Disordered" evidence="1">
    <location>
        <begin position="69"/>
        <end position="98"/>
    </location>
</feature>
<dbReference type="Proteomes" id="UP000008810">
    <property type="component" value="Chromosome 3"/>
</dbReference>
<reference evidence="2 3" key="1">
    <citation type="journal article" date="2010" name="Nature">
        <title>Genome sequencing and analysis of the model grass Brachypodium distachyon.</title>
        <authorList>
            <consortium name="International Brachypodium Initiative"/>
        </authorList>
    </citation>
    <scope>NUCLEOTIDE SEQUENCE [LARGE SCALE GENOMIC DNA]</scope>
    <source>
        <strain evidence="2 3">Bd21</strain>
    </source>
</reference>
<dbReference type="EMBL" id="CM000882">
    <property type="protein sequence ID" value="PNT69739.1"/>
    <property type="molecule type" value="Genomic_DNA"/>
</dbReference>
<dbReference type="AlphaFoldDB" id="A0A2K2D634"/>
<proteinExistence type="predicted"/>
<protein>
    <submittedName>
        <fullName evidence="2 3">Uncharacterized protein</fullName>
    </submittedName>
</protein>
<evidence type="ECO:0000256" key="1">
    <source>
        <dbReference type="SAM" id="MobiDB-lite"/>
    </source>
</evidence>
<reference evidence="3" key="3">
    <citation type="submission" date="2018-08" db="UniProtKB">
        <authorList>
            <consortium name="EnsemblPlants"/>
        </authorList>
    </citation>
    <scope>IDENTIFICATION</scope>
    <source>
        <strain evidence="3">cv. Bd21</strain>
    </source>
</reference>
<reference evidence="2" key="2">
    <citation type="submission" date="2017-06" db="EMBL/GenBank/DDBJ databases">
        <title>WGS assembly of Brachypodium distachyon.</title>
        <authorList>
            <consortium name="The International Brachypodium Initiative"/>
            <person name="Lucas S."/>
            <person name="Harmon-Smith M."/>
            <person name="Lail K."/>
            <person name="Tice H."/>
            <person name="Grimwood J."/>
            <person name="Bruce D."/>
            <person name="Barry K."/>
            <person name="Shu S."/>
            <person name="Lindquist E."/>
            <person name="Wang M."/>
            <person name="Pitluck S."/>
            <person name="Vogel J.P."/>
            <person name="Garvin D.F."/>
            <person name="Mockler T.C."/>
            <person name="Schmutz J."/>
            <person name="Rokhsar D."/>
            <person name="Bevan M.W."/>
        </authorList>
    </citation>
    <scope>NUCLEOTIDE SEQUENCE</scope>
    <source>
        <strain evidence="2">Bd21</strain>
    </source>
</reference>
<dbReference type="EnsemblPlants" id="PNT69739">
    <property type="protein sequence ID" value="PNT69739"/>
    <property type="gene ID" value="BRADI_3g60595v3"/>
</dbReference>
<evidence type="ECO:0000313" key="4">
    <source>
        <dbReference type="Proteomes" id="UP000008810"/>
    </source>
</evidence>
<gene>
    <name evidence="2" type="ORF">BRADI_3g60595v3</name>
</gene>
<dbReference type="Gramene" id="PNT69739">
    <property type="protein sequence ID" value="PNT69739"/>
    <property type="gene ID" value="BRADI_3g60595v3"/>
</dbReference>
<name>A0A2K2D634_BRADI</name>
<accession>A0A2K2D634</accession>
<evidence type="ECO:0000313" key="2">
    <source>
        <dbReference type="EMBL" id="PNT69739.1"/>
    </source>
</evidence>
<sequence length="98" mass="10162">MRDAVLAHAALYHSGVPHTAPPSCTPRVLPTRLLQLSTSTITARTSRSARRASFPPSSVARAVVFLHADGGLPPPPAPPSTGLTPSSSSMPNAVPHHD</sequence>
<evidence type="ECO:0000313" key="3">
    <source>
        <dbReference type="EnsemblPlants" id="PNT69739"/>
    </source>
</evidence>
<feature type="compositionally biased region" description="Low complexity" evidence="1">
    <location>
        <begin position="80"/>
        <end position="91"/>
    </location>
</feature>
<organism evidence="2">
    <name type="scientific">Brachypodium distachyon</name>
    <name type="common">Purple false brome</name>
    <name type="synonym">Trachynia distachya</name>
    <dbReference type="NCBI Taxonomy" id="15368"/>
    <lineage>
        <taxon>Eukaryota</taxon>
        <taxon>Viridiplantae</taxon>
        <taxon>Streptophyta</taxon>
        <taxon>Embryophyta</taxon>
        <taxon>Tracheophyta</taxon>
        <taxon>Spermatophyta</taxon>
        <taxon>Magnoliopsida</taxon>
        <taxon>Liliopsida</taxon>
        <taxon>Poales</taxon>
        <taxon>Poaceae</taxon>
        <taxon>BOP clade</taxon>
        <taxon>Pooideae</taxon>
        <taxon>Stipodae</taxon>
        <taxon>Brachypodieae</taxon>
        <taxon>Brachypodium</taxon>
    </lineage>
</organism>